<keyword evidence="2" id="KW-0320">Glycogen biosynthesis</keyword>
<keyword evidence="6" id="KW-1185">Reference proteome</keyword>
<dbReference type="SUPFAM" id="SSF51161">
    <property type="entry name" value="Trimeric LpxA-like enzymes"/>
    <property type="match status" value="1"/>
</dbReference>
<dbReference type="InterPro" id="IPR056818">
    <property type="entry name" value="GlmU/GlgC-like_hexapep"/>
</dbReference>
<sequence length="370" mass="42259">MSSQIIGLINLQEDNPLRELNERRPLATMPFGGKFRLIDFTLSNMVNAGIGDIGILLSAESRSVLDHIRSAKDWNLARKGDGLFYLPLEAQDIIHPMEGDVRTYYHNLSFVERAVQPYILITRSDYVQNIDYEKVLHFHRRHNADVTVIYHHPATDITGNFYILDTDDKDRITEITPKTHVKSGENVYMRGILIDCEIFNRSVRLAYAKGYKFILTDILKRNIDRLRVFGFNYQGYTACIHSVPAYFNANMELLDVKKWRSLFLDGERRIYTKIKDEAPAKYMEESAVNNSLVANGCIIEGRVENSILFRKVRVGKNAVIRNSIIMQHSAVGDDAQLNYVICDKNASIQSEAVLTGTKQMPLCIGKYSVI</sequence>
<dbReference type="InterPro" id="IPR011832">
    <property type="entry name" value="GlgDAde_trans"/>
</dbReference>
<dbReference type="InterPro" id="IPR005835">
    <property type="entry name" value="NTP_transferase_dom"/>
</dbReference>
<dbReference type="AlphaFoldDB" id="A0A1G9RFW3"/>
<evidence type="ECO:0000313" key="6">
    <source>
        <dbReference type="Proteomes" id="UP000199309"/>
    </source>
</evidence>
<dbReference type="PANTHER" id="PTHR43523:SF6">
    <property type="entry name" value="GLYCOGEN BIOSYNTHESIS PROTEIN GLGD"/>
    <property type="match status" value="1"/>
</dbReference>
<dbReference type="PANTHER" id="PTHR43523">
    <property type="entry name" value="GLUCOSE-1-PHOSPHATE ADENYLYLTRANSFERASE-RELATED"/>
    <property type="match status" value="1"/>
</dbReference>
<evidence type="ECO:0000256" key="2">
    <source>
        <dbReference type="ARBA" id="ARBA00023056"/>
    </source>
</evidence>
<gene>
    <name evidence="5" type="ORF">SAMN05660299_00445</name>
</gene>
<feature type="domain" description="Glucose-1-phosphate adenylyltransferase/Bifunctional protein GlmU-like C-terminal hexapeptide" evidence="4">
    <location>
        <begin position="284"/>
        <end position="353"/>
    </location>
</feature>
<keyword evidence="5" id="KW-0548">Nucleotidyltransferase</keyword>
<evidence type="ECO:0000259" key="4">
    <source>
        <dbReference type="Pfam" id="PF24894"/>
    </source>
</evidence>
<proteinExistence type="inferred from homology"/>
<dbReference type="STRING" id="349095.SAMN05660299_00445"/>
<feature type="domain" description="Nucleotidyl transferase" evidence="3">
    <location>
        <begin position="17"/>
        <end position="202"/>
    </location>
</feature>
<dbReference type="SUPFAM" id="SSF53448">
    <property type="entry name" value="Nucleotide-diphospho-sugar transferases"/>
    <property type="match status" value="1"/>
</dbReference>
<organism evidence="5 6">
    <name type="scientific">Megasphaera paucivorans</name>
    <dbReference type="NCBI Taxonomy" id="349095"/>
    <lineage>
        <taxon>Bacteria</taxon>
        <taxon>Bacillati</taxon>
        <taxon>Bacillota</taxon>
        <taxon>Negativicutes</taxon>
        <taxon>Veillonellales</taxon>
        <taxon>Veillonellaceae</taxon>
        <taxon>Megasphaera</taxon>
    </lineage>
</organism>
<dbReference type="InterPro" id="IPR011831">
    <property type="entry name" value="ADP-Glc_PPase"/>
</dbReference>
<dbReference type="NCBIfam" id="TIGR02092">
    <property type="entry name" value="glgD"/>
    <property type="match status" value="1"/>
</dbReference>
<name>A0A1G9RFW3_9FIRM</name>
<dbReference type="InterPro" id="IPR011004">
    <property type="entry name" value="Trimer_LpxA-like_sf"/>
</dbReference>
<evidence type="ECO:0000259" key="3">
    <source>
        <dbReference type="Pfam" id="PF00483"/>
    </source>
</evidence>
<dbReference type="Gene3D" id="2.160.10.10">
    <property type="entry name" value="Hexapeptide repeat proteins"/>
    <property type="match status" value="1"/>
</dbReference>
<dbReference type="EMBL" id="FNHQ01000003">
    <property type="protein sequence ID" value="SDM21950.1"/>
    <property type="molecule type" value="Genomic_DNA"/>
</dbReference>
<protein>
    <submittedName>
        <fullName evidence="5">Glucose-1-phosphate adenylyltransferase</fullName>
    </submittedName>
</protein>
<keyword evidence="5" id="KW-0808">Transferase</keyword>
<dbReference type="Pfam" id="PF24894">
    <property type="entry name" value="Hexapep_GlmU"/>
    <property type="match status" value="1"/>
</dbReference>
<evidence type="ECO:0000313" key="5">
    <source>
        <dbReference type="EMBL" id="SDM21950.1"/>
    </source>
</evidence>
<dbReference type="Pfam" id="PF00483">
    <property type="entry name" value="NTP_transferase"/>
    <property type="match status" value="1"/>
</dbReference>
<evidence type="ECO:0000256" key="1">
    <source>
        <dbReference type="ARBA" id="ARBA00010443"/>
    </source>
</evidence>
<dbReference type="GO" id="GO:0008878">
    <property type="term" value="F:glucose-1-phosphate adenylyltransferase activity"/>
    <property type="evidence" value="ECO:0007669"/>
    <property type="project" value="InterPro"/>
</dbReference>
<dbReference type="InterPro" id="IPR029044">
    <property type="entry name" value="Nucleotide-diphossugar_trans"/>
</dbReference>
<dbReference type="RefSeq" id="WP_176762838.1">
    <property type="nucleotide sequence ID" value="NZ_FNHQ01000003.1"/>
</dbReference>
<dbReference type="Gene3D" id="3.90.550.10">
    <property type="entry name" value="Spore Coat Polysaccharide Biosynthesis Protein SpsA, Chain A"/>
    <property type="match status" value="1"/>
</dbReference>
<dbReference type="CDD" id="cd04651">
    <property type="entry name" value="LbH_G1P_AT_C"/>
    <property type="match status" value="1"/>
</dbReference>
<reference evidence="5 6" key="1">
    <citation type="submission" date="2016-10" db="EMBL/GenBank/DDBJ databases">
        <authorList>
            <person name="de Groot N.N."/>
        </authorList>
    </citation>
    <scope>NUCLEOTIDE SEQUENCE [LARGE SCALE GENOMIC DNA]</scope>
    <source>
        <strain evidence="5 6">DSM 16981</strain>
    </source>
</reference>
<dbReference type="GO" id="GO:0005978">
    <property type="term" value="P:glycogen biosynthetic process"/>
    <property type="evidence" value="ECO:0007669"/>
    <property type="project" value="UniProtKB-KW"/>
</dbReference>
<comment type="similarity">
    <text evidence="1">Belongs to the bacterial/plant glucose-1-phosphate adenylyltransferase family.</text>
</comment>
<dbReference type="Proteomes" id="UP000199309">
    <property type="component" value="Unassembled WGS sequence"/>
</dbReference>
<accession>A0A1G9RFW3</accession>
<dbReference type="CDD" id="cd02508">
    <property type="entry name" value="ADP_Glucose_PP"/>
    <property type="match status" value="1"/>
</dbReference>